<dbReference type="SUPFAM" id="SSF52540">
    <property type="entry name" value="P-loop containing nucleoside triphosphate hydrolases"/>
    <property type="match status" value="1"/>
</dbReference>
<evidence type="ECO:0000256" key="2">
    <source>
        <dbReference type="ARBA" id="ARBA00022705"/>
    </source>
</evidence>
<keyword evidence="8" id="KW-0132">Cell division</keyword>
<dbReference type="Pfam" id="PF22703">
    <property type="entry name" value="Cdc6_lid"/>
    <property type="match status" value="1"/>
</dbReference>
<keyword evidence="8" id="KW-0131">Cell cycle</keyword>
<dbReference type="InterPro" id="IPR027417">
    <property type="entry name" value="P-loop_NTPase"/>
</dbReference>
<dbReference type="SMART" id="SM00382">
    <property type="entry name" value="AAA"/>
    <property type="match status" value="1"/>
</dbReference>
<accession>A0A238YM09</accession>
<dbReference type="RefSeq" id="WP_089309182.1">
    <property type="nucleotide sequence ID" value="NZ_FZNK01000015.1"/>
</dbReference>
<dbReference type="Gene3D" id="1.10.10.10">
    <property type="entry name" value="Winged helix-like DNA-binding domain superfamily/Winged helix DNA-binding domain"/>
    <property type="match status" value="1"/>
</dbReference>
<evidence type="ECO:0000259" key="7">
    <source>
        <dbReference type="SMART" id="SM01074"/>
    </source>
</evidence>
<protein>
    <recommendedName>
        <fullName evidence="5">ORC1-type DNA replication protein</fullName>
    </recommendedName>
</protein>
<feature type="binding site" evidence="5">
    <location>
        <position position="219"/>
    </location>
    <ligand>
        <name>ATP</name>
        <dbReference type="ChEBI" id="CHEBI:30616"/>
    </ligand>
</feature>
<evidence type="ECO:0000256" key="1">
    <source>
        <dbReference type="ARBA" id="ARBA00006184"/>
    </source>
</evidence>
<dbReference type="InterPro" id="IPR036390">
    <property type="entry name" value="WH_DNA-bd_sf"/>
</dbReference>
<dbReference type="InterPro" id="IPR015163">
    <property type="entry name" value="Cdc6_C"/>
</dbReference>
<evidence type="ECO:0000313" key="9">
    <source>
        <dbReference type="Proteomes" id="UP000198297"/>
    </source>
</evidence>
<dbReference type="InterPro" id="IPR014277">
    <property type="entry name" value="Orc1/Cdc6_arc"/>
</dbReference>
<dbReference type="InterPro" id="IPR049945">
    <property type="entry name" value="AAA_22"/>
</dbReference>
<organism evidence="8 9">
    <name type="scientific">Halorubrum ezzemoulense</name>
    <name type="common">Halorubrum chaoviator</name>
    <dbReference type="NCBI Taxonomy" id="337243"/>
    <lineage>
        <taxon>Archaea</taxon>
        <taxon>Methanobacteriati</taxon>
        <taxon>Methanobacteriota</taxon>
        <taxon>Stenosarchaea group</taxon>
        <taxon>Halobacteria</taxon>
        <taxon>Halobacteriales</taxon>
        <taxon>Haloferacaceae</taxon>
        <taxon>Halorubrum</taxon>
    </lineage>
</organism>
<comment type="function">
    <text evidence="5">Involved in regulation of DNA replication.</text>
</comment>
<comment type="similarity">
    <text evidence="1 5">Belongs to the CDC6/cdc18 family.</text>
</comment>
<dbReference type="FunFam" id="1.10.8.60:FF:000073">
    <property type="entry name" value="ORC1-type DNA replication protein"/>
    <property type="match status" value="1"/>
</dbReference>
<dbReference type="NCBIfam" id="TIGR02928">
    <property type="entry name" value="orc1/cdc6 family replication initiation protein"/>
    <property type="match status" value="1"/>
</dbReference>
<reference evidence="8 9" key="1">
    <citation type="submission" date="2017-06" db="EMBL/GenBank/DDBJ databases">
        <authorList>
            <person name="Kim H.J."/>
            <person name="Triplett B.A."/>
        </authorList>
    </citation>
    <scope>NUCLEOTIDE SEQUENCE [LARGE SCALE GENOMIC DNA]</scope>
    <source>
        <strain evidence="8 9">DSM 19316</strain>
    </source>
</reference>
<dbReference type="PANTHER" id="PTHR10763">
    <property type="entry name" value="CELL DIVISION CONTROL PROTEIN 6-RELATED"/>
    <property type="match status" value="1"/>
</dbReference>
<proteinExistence type="inferred from homology"/>
<dbReference type="Pfam" id="PF13401">
    <property type="entry name" value="AAA_22"/>
    <property type="match status" value="1"/>
</dbReference>
<dbReference type="SMART" id="SM01074">
    <property type="entry name" value="Cdc6_C"/>
    <property type="match status" value="1"/>
</dbReference>
<name>A0A238YM09_HALEZ</name>
<dbReference type="Proteomes" id="UP000198297">
    <property type="component" value="Unassembled WGS sequence"/>
</dbReference>
<dbReference type="InterPro" id="IPR036388">
    <property type="entry name" value="WH-like_DNA-bd_sf"/>
</dbReference>
<keyword evidence="3 5" id="KW-0547">Nucleotide-binding</keyword>
<feature type="binding site" evidence="5">
    <location>
        <position position="231"/>
    </location>
    <ligand>
        <name>ATP</name>
        <dbReference type="ChEBI" id="CHEBI:30616"/>
    </ligand>
</feature>
<dbReference type="GO" id="GO:0005524">
    <property type="term" value="F:ATP binding"/>
    <property type="evidence" value="ECO:0007669"/>
    <property type="project" value="UniProtKB-UniRule"/>
</dbReference>
<keyword evidence="2 5" id="KW-0235">DNA replication</keyword>
<dbReference type="InterPro" id="IPR055237">
    <property type="entry name" value="Cdc6_lid"/>
</dbReference>
<evidence type="ECO:0000256" key="4">
    <source>
        <dbReference type="ARBA" id="ARBA00022840"/>
    </source>
</evidence>
<dbReference type="SUPFAM" id="SSF46785">
    <property type="entry name" value="Winged helix' DNA-binding domain"/>
    <property type="match status" value="1"/>
</dbReference>
<evidence type="ECO:0000313" key="8">
    <source>
        <dbReference type="EMBL" id="SNR72185.1"/>
    </source>
</evidence>
<feature type="binding site" evidence="5">
    <location>
        <begin position="63"/>
        <end position="67"/>
    </location>
    <ligand>
        <name>ATP</name>
        <dbReference type="ChEBI" id="CHEBI:30616"/>
    </ligand>
</feature>
<dbReference type="GO" id="GO:0016887">
    <property type="term" value="F:ATP hydrolysis activity"/>
    <property type="evidence" value="ECO:0007669"/>
    <property type="project" value="InterPro"/>
</dbReference>
<feature type="domain" description="Cdc6 C-terminal" evidence="7">
    <location>
        <begin position="314"/>
        <end position="397"/>
    </location>
</feature>
<dbReference type="EMBL" id="FZNK01000015">
    <property type="protein sequence ID" value="SNR72185.1"/>
    <property type="molecule type" value="Genomic_DNA"/>
</dbReference>
<dbReference type="Gene3D" id="1.10.8.60">
    <property type="match status" value="1"/>
</dbReference>
<dbReference type="GO" id="GO:0006260">
    <property type="term" value="P:DNA replication"/>
    <property type="evidence" value="ECO:0007669"/>
    <property type="project" value="UniProtKB-UniRule"/>
</dbReference>
<dbReference type="CDD" id="cd08768">
    <property type="entry name" value="Cdc6_C"/>
    <property type="match status" value="1"/>
</dbReference>
<dbReference type="Pfam" id="PF09079">
    <property type="entry name" value="WHD_Cdc6"/>
    <property type="match status" value="1"/>
</dbReference>
<dbReference type="InterPro" id="IPR050311">
    <property type="entry name" value="ORC1/CDC6"/>
</dbReference>
<dbReference type="HAMAP" id="MF_01407">
    <property type="entry name" value="ORC1_type_DNA_replic_protein"/>
    <property type="match status" value="1"/>
</dbReference>
<keyword evidence="4 5" id="KW-0067">ATP-binding</keyword>
<dbReference type="Gene3D" id="3.40.50.300">
    <property type="entry name" value="P-loop containing nucleotide triphosphate hydrolases"/>
    <property type="match status" value="1"/>
</dbReference>
<sequence>MDELGHLTPEDGIFLDEDVLRDDYDPSRILERDEVLNRYLQMFSEVVRDKRPRNVFVYGPTGVGKTVGTHLVLDRVREDAEEIDGVNVRAVQLECRDLNTSYQVAVHLVNVLREPTPRSSISTTGYPEGDVYDMLFDELRDADVTHVLIALDEIDNIGTSDNVLYKLGRCNNRNSAKYVDPDDTKVGLIGITNDSTFRDSLDPRVKSTLCEHEIHFPPYNANELRTILADRAADAFHDDVLTDDVVPITAAFAAKRSGYARTALDLLYTAGDLARSTGDDMVTEQHVRQAEKEIQQGAIVSEIASLSPQGKIVAYTLLALDNEGELPAKMDAFYAWYEHACRLVETDTVTARTVRDLLNDLVINGVAKMEEVNRGQRGGRHYRYSLSARPEVVIDGLADDDTISDLDEQRGGMLLS</sequence>
<evidence type="ECO:0000256" key="3">
    <source>
        <dbReference type="ARBA" id="ARBA00022741"/>
    </source>
</evidence>
<feature type="domain" description="AAA+ ATPase" evidence="6">
    <location>
        <begin position="51"/>
        <end position="220"/>
    </location>
</feature>
<dbReference type="PANTHER" id="PTHR10763:SF22">
    <property type="entry name" value="ORC1-TYPE DNA REPLICATION PROTEIN"/>
    <property type="match status" value="1"/>
</dbReference>
<dbReference type="InterPro" id="IPR003593">
    <property type="entry name" value="AAA+_ATPase"/>
</dbReference>
<gene>
    <name evidence="8" type="ORF">SAMN06266787_11510</name>
</gene>
<evidence type="ECO:0000256" key="5">
    <source>
        <dbReference type="HAMAP-Rule" id="MF_01407"/>
    </source>
</evidence>
<dbReference type="GO" id="GO:0051301">
    <property type="term" value="P:cell division"/>
    <property type="evidence" value="ECO:0007669"/>
    <property type="project" value="UniProtKB-KW"/>
</dbReference>
<dbReference type="AlphaFoldDB" id="A0A238YM09"/>
<evidence type="ECO:0000259" key="6">
    <source>
        <dbReference type="SMART" id="SM00382"/>
    </source>
</evidence>